<name>A0ABR3C6W1_9PEZI</name>
<evidence type="ECO:0000313" key="3">
    <source>
        <dbReference type="Proteomes" id="UP001430584"/>
    </source>
</evidence>
<dbReference type="GeneID" id="92012866"/>
<dbReference type="Proteomes" id="UP001430584">
    <property type="component" value="Unassembled WGS sequence"/>
</dbReference>
<comment type="caution">
    <text evidence="2">The sequence shown here is derived from an EMBL/GenBank/DDBJ whole genome shotgun (WGS) entry which is preliminary data.</text>
</comment>
<feature type="compositionally biased region" description="Polar residues" evidence="1">
    <location>
        <begin position="114"/>
        <end position="147"/>
    </location>
</feature>
<accession>A0ABR3C6W1</accession>
<feature type="region of interest" description="Disordered" evidence="1">
    <location>
        <begin position="17"/>
        <end position="101"/>
    </location>
</feature>
<keyword evidence="3" id="KW-1185">Reference proteome</keyword>
<evidence type="ECO:0000313" key="2">
    <source>
        <dbReference type="EMBL" id="KAL0256387.1"/>
    </source>
</evidence>
<feature type="region of interest" description="Disordered" evidence="1">
    <location>
        <begin position="114"/>
        <end position="152"/>
    </location>
</feature>
<proteinExistence type="predicted"/>
<dbReference type="EMBL" id="JAJVCZ030000009">
    <property type="protein sequence ID" value="KAL0256387.1"/>
    <property type="molecule type" value="Genomic_DNA"/>
</dbReference>
<organism evidence="2 3">
    <name type="scientific">Diplodia seriata</name>
    <dbReference type="NCBI Taxonomy" id="420778"/>
    <lineage>
        <taxon>Eukaryota</taxon>
        <taxon>Fungi</taxon>
        <taxon>Dikarya</taxon>
        <taxon>Ascomycota</taxon>
        <taxon>Pezizomycotina</taxon>
        <taxon>Dothideomycetes</taxon>
        <taxon>Dothideomycetes incertae sedis</taxon>
        <taxon>Botryosphaeriales</taxon>
        <taxon>Botryosphaeriaceae</taxon>
        <taxon>Diplodia</taxon>
    </lineage>
</organism>
<sequence length="433" mass="48912">MALFGRIKDVVLGYLTPRDSPRSQGWLHRAPQTPATPSRKPNGKRPLSRSYRDEPCKRRKTLSGMAAYLTPPSFRLTSSDDDLREPTSRFPEDSELSSDPDEWRYINRVVATGDQESPWTTPSSKNTLARYSSPQSKGRSPKDTSSVLPDKPFDEADLKRFELEKARAQHAEHAQNMRESGYSEDPIKVYLKLAMRGWEAVLPKSWSLSFDSFPRLLFTDDPKNEYIKALSGNQFRAMKALRLLVNTPSRARDATLKEVNPPPSRQPEKLIHRAIDAYMKWAFADAGVSDVTPTLALVSVPRDVEAKVVEEKMTQRLVKLKREWKENLAIGEETAGSGNAVIVDQLCAPPTIYGIAISHLTVSFVVLQDGDDGHERPGVHQFLCKDMDDVAYDLWDAISIAIIVMHCRTKMANLKGVMDDYDKEVQDQRPKDR</sequence>
<dbReference type="RefSeq" id="XP_066629416.1">
    <property type="nucleotide sequence ID" value="XM_066780187.1"/>
</dbReference>
<evidence type="ECO:0000256" key="1">
    <source>
        <dbReference type="SAM" id="MobiDB-lite"/>
    </source>
</evidence>
<reference evidence="2 3" key="1">
    <citation type="submission" date="2024-02" db="EMBL/GenBank/DDBJ databases">
        <title>De novo assembly and annotation of 12 fungi associated with fruit tree decline syndrome in Ontario, Canada.</title>
        <authorList>
            <person name="Sulman M."/>
            <person name="Ellouze W."/>
            <person name="Ilyukhin E."/>
        </authorList>
    </citation>
    <scope>NUCLEOTIDE SEQUENCE [LARGE SCALE GENOMIC DNA]</scope>
    <source>
        <strain evidence="2 3">FDS-637</strain>
    </source>
</reference>
<protein>
    <submittedName>
        <fullName evidence="2">Uncharacterized protein</fullName>
    </submittedName>
</protein>
<gene>
    <name evidence="2" type="ORF">SLS55_008781</name>
</gene>